<feature type="transmembrane region" description="Helical" evidence="1">
    <location>
        <begin position="102"/>
        <end position="130"/>
    </location>
</feature>
<feature type="transmembrane region" description="Helical" evidence="1">
    <location>
        <begin position="12"/>
        <end position="32"/>
    </location>
</feature>
<reference evidence="2 3" key="1">
    <citation type="submission" date="2018-05" db="EMBL/GenBank/DDBJ databases">
        <title>A metagenomic window into the 2 km-deep terrestrial subsurface aquifer revealed taxonomically and functionally diverse microbial community comprising novel uncultured bacterial lineages.</title>
        <authorList>
            <person name="Kadnikov V.V."/>
            <person name="Mardanov A.V."/>
            <person name="Beletsky A.V."/>
            <person name="Banks D."/>
            <person name="Pimenov N.V."/>
            <person name="Frank Y.A."/>
            <person name="Karnachuk O.V."/>
            <person name="Ravin N.V."/>
        </authorList>
    </citation>
    <scope>NUCLEOTIDE SEQUENCE [LARGE SCALE GENOMIC DNA]</scope>
    <source>
        <strain evidence="2">BY5</strain>
    </source>
</reference>
<dbReference type="Gene3D" id="3.40.50.150">
    <property type="entry name" value="Vaccinia Virus protein VP39"/>
    <property type="match status" value="1"/>
</dbReference>
<organism evidence="2 3">
    <name type="scientific">Candidatus Ozemobacter sibiricus</name>
    <dbReference type="NCBI Taxonomy" id="2268124"/>
    <lineage>
        <taxon>Bacteria</taxon>
        <taxon>Candidatus Ozemobacteria</taxon>
        <taxon>Candidatus Ozemobacterales</taxon>
        <taxon>Candidatus Ozemobacteraceae</taxon>
        <taxon>Candidatus Ozemobacter</taxon>
    </lineage>
</organism>
<feature type="transmembrane region" description="Helical" evidence="1">
    <location>
        <begin position="713"/>
        <end position="734"/>
    </location>
</feature>
<feature type="transmembrane region" description="Helical" evidence="1">
    <location>
        <begin position="193"/>
        <end position="210"/>
    </location>
</feature>
<evidence type="ECO:0008006" key="4">
    <source>
        <dbReference type="Google" id="ProtNLM"/>
    </source>
</evidence>
<keyword evidence="1" id="KW-0812">Transmembrane</keyword>
<feature type="transmembrane region" description="Helical" evidence="1">
    <location>
        <begin position="167"/>
        <end position="186"/>
    </location>
</feature>
<feature type="transmembrane region" description="Helical" evidence="1">
    <location>
        <begin position="773"/>
        <end position="793"/>
    </location>
</feature>
<accession>A0A367ZNF6</accession>
<feature type="transmembrane region" description="Helical" evidence="1">
    <location>
        <begin position="617"/>
        <end position="635"/>
    </location>
</feature>
<comment type="caution">
    <text evidence="2">The sequence shown here is derived from an EMBL/GenBank/DDBJ whole genome shotgun (WGS) entry which is preliminary data.</text>
</comment>
<name>A0A367ZNF6_9BACT</name>
<protein>
    <recommendedName>
        <fullName evidence="4">Spermidine synthase</fullName>
    </recommendedName>
</protein>
<dbReference type="CDD" id="cd02440">
    <property type="entry name" value="AdoMet_MTases"/>
    <property type="match status" value="1"/>
</dbReference>
<evidence type="ECO:0000256" key="1">
    <source>
        <dbReference type="SAM" id="Phobius"/>
    </source>
</evidence>
<feature type="transmembrane region" description="Helical" evidence="1">
    <location>
        <begin position="746"/>
        <end position="767"/>
    </location>
</feature>
<keyword evidence="1" id="KW-0472">Membrane</keyword>
<dbReference type="EMBL" id="QOQW01000011">
    <property type="protein sequence ID" value="RCK79664.1"/>
    <property type="molecule type" value="Genomic_DNA"/>
</dbReference>
<feature type="transmembrane region" description="Helical" evidence="1">
    <location>
        <begin position="679"/>
        <end position="701"/>
    </location>
</feature>
<feature type="transmembrane region" description="Helical" evidence="1">
    <location>
        <begin position="75"/>
        <end position="96"/>
    </location>
</feature>
<feature type="transmembrane region" description="Helical" evidence="1">
    <location>
        <begin position="578"/>
        <end position="605"/>
    </location>
</feature>
<gene>
    <name evidence="2" type="ORF">OZSIB_4136</name>
</gene>
<feature type="transmembrane region" description="Helical" evidence="1">
    <location>
        <begin position="142"/>
        <end position="161"/>
    </location>
</feature>
<dbReference type="AlphaFoldDB" id="A0A367ZNF6"/>
<evidence type="ECO:0000313" key="3">
    <source>
        <dbReference type="Proteomes" id="UP000252355"/>
    </source>
</evidence>
<sequence length="811" mass="86134">MTEDRIAPPFLAGVAFVSLTTLLFEILLTRIFSVTMWYHFAFLAISIAMFGLTAGGMAVFLLPQVFTPAATRRQATIAAVAFAALIVLGFLAHLWIPFRFEASVAGVGSVTLTYVLMALPFTASGICLTLALTRFPGAVGRLYAADLAGAAAGCLLLHGLLQVLDGPTAVVMAAFAAALGGWLLAWEAEAPRLGLLALLICLATGGFSAINKGRIAEQDPLLKLRYVKGEIEGPALYEKWNSFSRIRVYGDPDWPSPPFGWGFSPFFKPSILLPQLVLNIDATAGTVMTRFNGDLRPLVHLRHDICNVAHALRQPSDVLVIGAGGGRDVLSALVFQQKSVLAVEINEDILHLVNGVFGEFTGHLDRVPGVRFVADEARSYVARTGERFDIIQVSLIDTWAATAAGAFALSENGLYTVEAWQTFLDRLRPGGLLTFSRWYADGKPWEMYRLVALGMAALQRRGATAPRAHLALLKVPSPTQTGSAGDGVCTILVNRDPWSEADRQALTAVASAQGFEVVLAPDFCRSADLAALTDPATFESFVAGHAMDISPSTDDRPFFFNMLRLRDVLEVGRWNDGVVAFLCGLLVVVTGLTLGAIGLPLVLAGPRPGESGWGTPLVFFAAIGFGFMLVEVSLIQKLQILLGHPTYSLVVVLFSLLLAGGAGSWLVRDRPLTRRLAAGRLGVLLVLLTGVAIGWPALLAWAQPGSTGLRIGVALGLLVPLGLCMGAVFPLGMGLAGRRHPGMAPWFWGVNGATSILGSVLAMVLAFGWGISVAFRAGLACYAIALLAAWWMAGPAPTIPGEEAAAGSDTP</sequence>
<dbReference type="Proteomes" id="UP000252355">
    <property type="component" value="Unassembled WGS sequence"/>
</dbReference>
<feature type="transmembrane region" description="Helical" evidence="1">
    <location>
        <begin position="38"/>
        <end position="63"/>
    </location>
</feature>
<keyword evidence="1" id="KW-1133">Transmembrane helix</keyword>
<evidence type="ECO:0000313" key="2">
    <source>
        <dbReference type="EMBL" id="RCK79664.1"/>
    </source>
</evidence>
<feature type="transmembrane region" description="Helical" evidence="1">
    <location>
        <begin position="647"/>
        <end position="667"/>
    </location>
</feature>
<dbReference type="InterPro" id="IPR029063">
    <property type="entry name" value="SAM-dependent_MTases_sf"/>
</dbReference>
<proteinExistence type="predicted"/>
<dbReference type="SUPFAM" id="SSF53335">
    <property type="entry name" value="S-adenosyl-L-methionine-dependent methyltransferases"/>
    <property type="match status" value="1"/>
</dbReference>
<dbReference type="Pfam" id="PF01564">
    <property type="entry name" value="Spermine_synth"/>
    <property type="match status" value="1"/>
</dbReference>